<dbReference type="GO" id="GO:0043531">
    <property type="term" value="F:ADP binding"/>
    <property type="evidence" value="ECO:0007669"/>
    <property type="project" value="InterPro"/>
</dbReference>
<reference evidence="15 16" key="2">
    <citation type="submission" date="2025-04" db="UniProtKB">
        <authorList>
            <consortium name="RefSeq"/>
        </authorList>
    </citation>
    <scope>IDENTIFICATION</scope>
</reference>
<comment type="similarity">
    <text evidence="8">Belongs to the protein kinase superfamily. STE Ser/Thr protein kinase family. MAP kinase kinase subfamily.</text>
</comment>
<evidence type="ECO:0000313" key="15">
    <source>
        <dbReference type="RefSeq" id="XP_007012739.2"/>
    </source>
</evidence>
<evidence type="ECO:0000256" key="8">
    <source>
        <dbReference type="ARBA" id="ARBA00038035"/>
    </source>
</evidence>
<evidence type="ECO:0000256" key="7">
    <source>
        <dbReference type="ARBA" id="ARBA00022840"/>
    </source>
</evidence>
<dbReference type="SUPFAM" id="SSF56112">
    <property type="entry name" value="Protein kinase-like (PK-like)"/>
    <property type="match status" value="1"/>
</dbReference>
<dbReference type="SUPFAM" id="SSF52540">
    <property type="entry name" value="P-loop containing nucleoside triphosphate hydrolases"/>
    <property type="match status" value="1"/>
</dbReference>
<dbReference type="Gramene" id="Tc09v2_t007280.2">
    <property type="protein sequence ID" value="Tc09v2_p007280.2"/>
    <property type="gene ID" value="Tc09v2_g007280"/>
</dbReference>
<keyword evidence="2" id="KW-0808">Transferase</keyword>
<dbReference type="GO" id="GO:0004708">
    <property type="term" value="F:MAP kinase kinase activity"/>
    <property type="evidence" value="ECO:0007669"/>
    <property type="project" value="UniProtKB-EC"/>
</dbReference>
<dbReference type="InterPro" id="IPR058922">
    <property type="entry name" value="WHD_DRP"/>
</dbReference>
<dbReference type="InterPro" id="IPR055414">
    <property type="entry name" value="LRR_R13L4/SHOC2-like"/>
</dbReference>
<evidence type="ECO:0000256" key="2">
    <source>
        <dbReference type="ARBA" id="ARBA00022679"/>
    </source>
</evidence>
<protein>
    <recommendedName>
        <fullName evidence="9">mitogen-activated protein kinase kinase</fullName>
        <ecNumber evidence="9">2.7.12.2</ecNumber>
    </recommendedName>
</protein>
<proteinExistence type="inferred from homology"/>
<evidence type="ECO:0000256" key="5">
    <source>
        <dbReference type="ARBA" id="ARBA00022777"/>
    </source>
</evidence>
<keyword evidence="1" id="KW-0723">Serine/threonine-protein kinase</keyword>
<dbReference type="GO" id="GO:0005524">
    <property type="term" value="F:ATP binding"/>
    <property type="evidence" value="ECO:0007669"/>
    <property type="project" value="UniProtKB-KW"/>
</dbReference>
<dbReference type="SUPFAM" id="SSF52058">
    <property type="entry name" value="L domain-like"/>
    <property type="match status" value="1"/>
</dbReference>
<dbReference type="Gene3D" id="3.80.10.10">
    <property type="entry name" value="Ribonuclease Inhibitor"/>
    <property type="match status" value="1"/>
</dbReference>
<dbReference type="Pfam" id="PF00069">
    <property type="entry name" value="Pkinase"/>
    <property type="match status" value="1"/>
</dbReference>
<dbReference type="InterPro" id="IPR000719">
    <property type="entry name" value="Prot_kinase_dom"/>
</dbReference>
<keyword evidence="3" id="KW-0677">Repeat</keyword>
<dbReference type="InterPro" id="IPR027417">
    <property type="entry name" value="P-loop_NTPase"/>
</dbReference>
<dbReference type="Gene3D" id="1.10.8.430">
    <property type="entry name" value="Helical domain of apoptotic protease-activating factors"/>
    <property type="match status" value="1"/>
</dbReference>
<evidence type="ECO:0000256" key="6">
    <source>
        <dbReference type="ARBA" id="ARBA00022821"/>
    </source>
</evidence>
<keyword evidence="5" id="KW-0418">Kinase</keyword>
<name>A0AB32UPD9_THECC</name>
<dbReference type="GeneID" id="18588342"/>
<reference evidence="14" key="1">
    <citation type="journal article" date="1997" name="Nucleic Acids Res.">
        <title>tRNAscan-SE: a program for improved detection of transfer RNA genes in genomic sequence.</title>
        <authorList>
            <person name="Lowe T.M."/>
            <person name="Eddy S.R."/>
        </authorList>
    </citation>
    <scope>NUCLEOTIDE SEQUENCE [LARGE SCALE GENOMIC DNA]</scope>
    <source>
        <strain evidence="14">r\B97-61/B2</strain>
    </source>
</reference>
<dbReference type="PANTHER" id="PTHR48013:SF32">
    <property type="entry name" value="MITOGEN-ACTIVATED PROTEIN KINASE KINASE 2-LIKE"/>
    <property type="match status" value="1"/>
</dbReference>
<gene>
    <name evidence="15 16" type="primary">LOC18588342</name>
</gene>
<dbReference type="GO" id="GO:0004674">
    <property type="term" value="F:protein serine/threonine kinase activity"/>
    <property type="evidence" value="ECO:0007669"/>
    <property type="project" value="UniProtKB-KW"/>
</dbReference>
<dbReference type="InterPro" id="IPR011009">
    <property type="entry name" value="Kinase-like_dom_sf"/>
</dbReference>
<dbReference type="InterPro" id="IPR036388">
    <property type="entry name" value="WH-like_DNA-bd_sf"/>
</dbReference>
<evidence type="ECO:0000256" key="10">
    <source>
        <dbReference type="ARBA" id="ARBA00049014"/>
    </source>
</evidence>
<dbReference type="PRINTS" id="PR00364">
    <property type="entry name" value="DISEASERSIST"/>
</dbReference>
<comment type="catalytic activity">
    <reaction evidence="12">
        <text>L-tyrosyl-[protein] + ATP = O-phospho-L-tyrosyl-[protein] + ADP + H(+)</text>
        <dbReference type="Rhea" id="RHEA:10596"/>
        <dbReference type="Rhea" id="RHEA-COMP:10136"/>
        <dbReference type="Rhea" id="RHEA-COMP:20101"/>
        <dbReference type="ChEBI" id="CHEBI:15378"/>
        <dbReference type="ChEBI" id="CHEBI:30616"/>
        <dbReference type="ChEBI" id="CHEBI:46858"/>
        <dbReference type="ChEBI" id="CHEBI:61978"/>
        <dbReference type="ChEBI" id="CHEBI:456216"/>
        <dbReference type="EC" id="2.7.12.2"/>
    </reaction>
</comment>
<dbReference type="FunFam" id="1.10.8.430:FF:000003">
    <property type="entry name" value="Probable disease resistance protein At5g66910"/>
    <property type="match status" value="1"/>
</dbReference>
<keyword evidence="4" id="KW-0547">Nucleotide-binding</keyword>
<comment type="catalytic activity">
    <reaction evidence="11">
        <text>L-threonyl-[protein] + ATP = O-phospho-L-threonyl-[protein] + ADP + H(+)</text>
        <dbReference type="Rhea" id="RHEA:46608"/>
        <dbReference type="Rhea" id="RHEA-COMP:11060"/>
        <dbReference type="Rhea" id="RHEA-COMP:11605"/>
        <dbReference type="ChEBI" id="CHEBI:15378"/>
        <dbReference type="ChEBI" id="CHEBI:30013"/>
        <dbReference type="ChEBI" id="CHEBI:30616"/>
        <dbReference type="ChEBI" id="CHEBI:61977"/>
        <dbReference type="ChEBI" id="CHEBI:456216"/>
        <dbReference type="EC" id="2.7.12.2"/>
    </reaction>
</comment>
<dbReference type="InterPro" id="IPR002182">
    <property type="entry name" value="NB-ARC"/>
</dbReference>
<evidence type="ECO:0000256" key="11">
    <source>
        <dbReference type="ARBA" id="ARBA00049299"/>
    </source>
</evidence>
<dbReference type="EC" id="2.7.12.2" evidence="9"/>
<dbReference type="Gene3D" id="3.30.200.20">
    <property type="entry name" value="Phosphorylase Kinase, domain 1"/>
    <property type="match status" value="1"/>
</dbReference>
<dbReference type="PROSITE" id="PS50011">
    <property type="entry name" value="PROTEIN_KINASE_DOM"/>
    <property type="match status" value="1"/>
</dbReference>
<dbReference type="Gene3D" id="1.10.10.10">
    <property type="entry name" value="Winged helix-like DNA-binding domain superfamily/Winged helix DNA-binding domain"/>
    <property type="match status" value="1"/>
</dbReference>
<organism evidence="14 16">
    <name type="scientific">Theobroma cacao</name>
    <name type="common">Cacao</name>
    <name type="synonym">Cocoa</name>
    <dbReference type="NCBI Taxonomy" id="3641"/>
    <lineage>
        <taxon>Eukaryota</taxon>
        <taxon>Viridiplantae</taxon>
        <taxon>Streptophyta</taxon>
        <taxon>Embryophyta</taxon>
        <taxon>Tracheophyta</taxon>
        <taxon>Spermatophyta</taxon>
        <taxon>Magnoliopsida</taxon>
        <taxon>eudicotyledons</taxon>
        <taxon>Gunneridae</taxon>
        <taxon>Pentapetalae</taxon>
        <taxon>rosids</taxon>
        <taxon>malvids</taxon>
        <taxon>Malvales</taxon>
        <taxon>Malvaceae</taxon>
        <taxon>Byttnerioideae</taxon>
        <taxon>Theobroma</taxon>
    </lineage>
</organism>
<dbReference type="RefSeq" id="XP_007012740.2">
    <property type="nucleotide sequence ID" value="XM_007012678.2"/>
</dbReference>
<dbReference type="FunFam" id="1.10.510.10:FF:000285">
    <property type="entry name" value="Mitogen-activated protein kinase kinase 6"/>
    <property type="match status" value="1"/>
</dbReference>
<evidence type="ECO:0000313" key="14">
    <source>
        <dbReference type="Proteomes" id="UP000694886"/>
    </source>
</evidence>
<dbReference type="RefSeq" id="XP_007012739.2">
    <property type="nucleotide sequence ID" value="XM_007012677.2"/>
</dbReference>
<dbReference type="PANTHER" id="PTHR48013">
    <property type="entry name" value="DUAL SPECIFICITY MITOGEN-ACTIVATED PROTEIN KINASE KINASE 5-RELATED"/>
    <property type="match status" value="1"/>
</dbReference>
<evidence type="ECO:0000259" key="13">
    <source>
        <dbReference type="PROSITE" id="PS50011"/>
    </source>
</evidence>
<dbReference type="Pfam" id="PF00931">
    <property type="entry name" value="NB-ARC"/>
    <property type="match status" value="1"/>
</dbReference>
<dbReference type="CDD" id="cd06623">
    <property type="entry name" value="PKc_MAPKK_plant_like"/>
    <property type="match status" value="1"/>
</dbReference>
<comment type="catalytic activity">
    <reaction evidence="10">
        <text>L-seryl-[protein] + ATP = O-phospho-L-seryl-[protein] + ADP + H(+)</text>
        <dbReference type="Rhea" id="RHEA:17989"/>
        <dbReference type="Rhea" id="RHEA-COMP:9863"/>
        <dbReference type="Rhea" id="RHEA-COMP:11604"/>
        <dbReference type="ChEBI" id="CHEBI:15378"/>
        <dbReference type="ChEBI" id="CHEBI:29999"/>
        <dbReference type="ChEBI" id="CHEBI:30616"/>
        <dbReference type="ChEBI" id="CHEBI:83421"/>
        <dbReference type="ChEBI" id="CHEBI:456216"/>
        <dbReference type="EC" id="2.7.12.2"/>
    </reaction>
</comment>
<feature type="domain" description="Protein kinase" evidence="13">
    <location>
        <begin position="1013"/>
        <end position="1273"/>
    </location>
</feature>
<keyword evidence="7" id="KW-0067">ATP-binding</keyword>
<dbReference type="Gene3D" id="3.40.50.300">
    <property type="entry name" value="P-loop containing nucleotide triphosphate hydrolases"/>
    <property type="match status" value="1"/>
</dbReference>
<dbReference type="Gene3D" id="1.10.510.10">
    <property type="entry name" value="Transferase(Phosphotransferase) domain 1"/>
    <property type="match status" value="1"/>
</dbReference>
<dbReference type="KEGG" id="tcc:18588342"/>
<evidence type="ECO:0000256" key="12">
    <source>
        <dbReference type="ARBA" id="ARBA00051693"/>
    </source>
</evidence>
<sequence>MDCLTPILDIGTRLWDCSSKHVAFIHNLEENLQKLRTEMEALNCRRHDVWCRVEAAEQQPRMRRTEEVDRWLESAKTMDNELHEIIQEGDQELQNKCVGSCCPKNLKSSYKIGKRIIKKISSVEDLLKQGEPYCSDSAVAVKLPRKRLLIPEWPVENTVGLDSTLERVWRCIEDENIRIIRFCGIGGVGKTTLLKKVSNEFHRRSHDFDAVIWAMVPRQENYIEKVQEVIRKKLEIPDSIWDQCSGEDEKGAYIFSVLKSKKFVLLLDNVWEQFNLLTLGIHPRNDQNQNKVIYTARSLGLSFDVEALVTIEVERLPPEQALSLFRTTVGESILSTDPDLSDLANTFVRRCGGLPLALLTVAGAMACRKNLREWRHTVELLHTHPSEIAGMGGYVFPLLKFSYDNLNEASAQNCFLYCSLFPEAYNIRIDELIDLWIGEGFLDGADPCGQGEYIVGTLKLAYLLESDESKQCVRMHDIVRHMALWLARDQGKNKNKVLVAKSGRITDQELTKWEEANWISLFGGSSRVKIDYSPSCHYLSTLLLRDAQLESFPKGFFDSMPALKVLDLSGNRGLVELPSNIGNVTTLRYLNLSLTSIAKLPTGLGNLRNLRCLLLDYTVNLKWIPKELISNLLCLQVYSKINGVTEDFLSVKVPPSAAEIAFLEVLEGLGDIKKIGITLLCAPSFEKILRSCTLRSCIRKLIFIECTCLISIYFTEELSNLERLEICHCSSLKEFKVSEGCKLGNLSKVYIGVCPLLLNLNCLAYVRNLEILTIVDCKSLKEVTSETMAFPGLKTISLTRLKNLKSICPSPSCFPSLLEIEVSKCPSLRQLPFDVESANFLQKIRGETEWWDGLVWDDEAVKDACLLKFISTPFELLQIKKDDAFPKTSSFKDGVQIVTQTEAETPPPAKLSKTDTYNQLNLEDTEALEYHNSRKEMMKKGKGTLRPNLKLFLPSPADISFPKFPTESGTFKDGDLLVNKDGVRIVSQSEPEARPPIKPSEADMDNQLNLEDIDAIKVISNGNGRIVQLVQHKWTGQFFALKIIQMNIEESARKQIAIELKINQSSQCPYVVVCYQSFYTNGVISIILEYMDGGSLADFLKKVKSIPEPYLAAICKQVLKGLMYLHHEKHIIHRDLTPSKLLINHRGEVKITDFHVSAILASPSERANTFVGTYTCMSPERIVGASYGIKADIWSLGLVLLECATGKFPYTPPEQAEGWTNLYELMERIVEESPPCAPSEQFSPEFCSFISACLQKDPKERKSARELLVHSFLNMYDDLHVDLSSYFSNAKSPLESL</sequence>
<keyword evidence="6" id="KW-0611">Plant defense</keyword>
<evidence type="ECO:0000256" key="9">
    <source>
        <dbReference type="ARBA" id="ARBA00038999"/>
    </source>
</evidence>
<dbReference type="GO" id="GO:0006952">
    <property type="term" value="P:defense response"/>
    <property type="evidence" value="ECO:0007669"/>
    <property type="project" value="UniProtKB-KW"/>
</dbReference>
<dbReference type="Gramene" id="Tc09v2_t007280.3">
    <property type="protein sequence ID" value="Tc09v2_p007280.3"/>
    <property type="gene ID" value="Tc09v2_g007280"/>
</dbReference>
<dbReference type="FunFam" id="3.40.50.300:FF:001091">
    <property type="entry name" value="Probable disease resistance protein At1g61300"/>
    <property type="match status" value="1"/>
</dbReference>
<accession>A0AB32UPD9</accession>
<evidence type="ECO:0000256" key="3">
    <source>
        <dbReference type="ARBA" id="ARBA00022737"/>
    </source>
</evidence>
<dbReference type="Pfam" id="PF23598">
    <property type="entry name" value="LRR_14"/>
    <property type="match status" value="1"/>
</dbReference>
<evidence type="ECO:0000256" key="1">
    <source>
        <dbReference type="ARBA" id="ARBA00022527"/>
    </source>
</evidence>
<dbReference type="InterPro" id="IPR042197">
    <property type="entry name" value="Apaf_helical"/>
</dbReference>
<evidence type="ECO:0000256" key="4">
    <source>
        <dbReference type="ARBA" id="ARBA00022741"/>
    </source>
</evidence>
<dbReference type="FunFam" id="3.30.200.20:FF:000716">
    <property type="entry name" value="Mitogen-activated protein kinase kinase 1"/>
    <property type="match status" value="1"/>
</dbReference>
<dbReference type="Proteomes" id="UP000694886">
    <property type="component" value="Chromosome 9"/>
</dbReference>
<dbReference type="FunFam" id="1.10.10.10:FF:000322">
    <property type="entry name" value="Probable disease resistance protein At1g63360"/>
    <property type="match status" value="1"/>
</dbReference>
<dbReference type="InterPro" id="IPR032675">
    <property type="entry name" value="LRR_dom_sf"/>
</dbReference>
<dbReference type="Pfam" id="PF23559">
    <property type="entry name" value="WHD_DRP"/>
    <property type="match status" value="1"/>
</dbReference>
<evidence type="ECO:0000313" key="16">
    <source>
        <dbReference type="RefSeq" id="XP_007012740.2"/>
    </source>
</evidence>